<dbReference type="OrthoDB" id="9809385at2"/>
<gene>
    <name evidence="5" type="primary">ttgA_1</name>
    <name evidence="4" type="ORF">BV133_2490</name>
    <name evidence="5" type="ORF">BVIRIDIS_16760</name>
</gene>
<reference evidence="6" key="3">
    <citation type="journal article" date="2016" name="Genome Announc.">
        <title>Revised genome sequence of the purple photosynthetic bacterium Blastochloris viridis.</title>
        <authorList>
            <person name="Liu L.N."/>
            <person name="Faulkner M."/>
            <person name="Liu X."/>
            <person name="Huang F."/>
            <person name="Darby A.C."/>
            <person name="Hall N."/>
        </authorList>
    </citation>
    <scope>NUCLEOTIDE SEQUENCE [LARGE SCALE GENOMIC DNA]</scope>
    <source>
        <strain evidence="6">ATCC 19567 / DSM 133 / F</strain>
    </source>
</reference>
<dbReference type="PATRIC" id="fig|1079.6.peg.2322"/>
<evidence type="ECO:0000256" key="3">
    <source>
        <dbReference type="SAM" id="SignalP"/>
    </source>
</evidence>
<proteinExistence type="inferred from homology"/>
<dbReference type="AlphaFoldDB" id="A0A0H5BPY7"/>
<reference evidence="4" key="1">
    <citation type="journal article" date="2015" name="Genome Announc.">
        <title>Complete Genome Sequence of the Bacteriochlorophyll b-Producing Photosynthetic Bacterium Blastochloris viridis.</title>
        <authorList>
            <person name="Tsukatani Y."/>
            <person name="Hirose Y."/>
            <person name="Harada J."/>
            <person name="Misawa N."/>
            <person name="Mori K."/>
            <person name="Inoue K."/>
            <person name="Tamiaki H."/>
        </authorList>
    </citation>
    <scope>NUCLEOTIDE SEQUENCE [LARGE SCALE GENOMIC DNA]</scope>
    <source>
        <strain evidence="4">DSM 133</strain>
    </source>
</reference>
<accession>A0A0H5BPY7</accession>
<evidence type="ECO:0000313" key="5">
    <source>
        <dbReference type="EMBL" id="CUU42662.1"/>
    </source>
</evidence>
<evidence type="ECO:0000256" key="1">
    <source>
        <dbReference type="ARBA" id="ARBA00009477"/>
    </source>
</evidence>
<dbReference type="InterPro" id="IPR006143">
    <property type="entry name" value="RND_pump_MFP"/>
</dbReference>
<sequence length="258" mass="27369">MSRIAAVVVCALLAGCGNADVTYQGWVEADMIFVGPDESGRVETLAVEEGGIVSVGAELFGIDTDLQRSDLASAEAQQLNAKSAFARAEELLKTRTGTQRTFDEAQALMRDAAARVDAARTRLARRKVASPVGGTVQQVYFRPGEVVGAGRPVVALLPPANLKIRFFLPQGRLPLIALGDKVTVACDGCAPGLSAKVSFISRQAEFTPPVIYSLEERAKLVFMVEAKPDDPAAFRVGQPVQVRTPEPPAAAPSPARAR</sequence>
<protein>
    <submittedName>
        <fullName evidence="4">Probable Co/Zn/Cd efflux system membrane fusion protein</fullName>
    </submittedName>
    <submittedName>
        <fullName evidence="5">Putative efflux pump periplasmic linker ttgA</fullName>
    </submittedName>
</protein>
<dbReference type="Proteomes" id="UP000065734">
    <property type="component" value="Chromosome I"/>
</dbReference>
<dbReference type="PROSITE" id="PS51257">
    <property type="entry name" value="PROKAR_LIPOPROTEIN"/>
    <property type="match status" value="1"/>
</dbReference>
<feature type="chain" id="PRO_5014229204" evidence="3">
    <location>
        <begin position="20"/>
        <end position="258"/>
    </location>
</feature>
<name>A0A0H5BPY7_BLAVI</name>
<organism evidence="5 6">
    <name type="scientific">Blastochloris viridis</name>
    <name type="common">Rhodopseudomonas viridis</name>
    <dbReference type="NCBI Taxonomy" id="1079"/>
    <lineage>
        <taxon>Bacteria</taxon>
        <taxon>Pseudomonadati</taxon>
        <taxon>Pseudomonadota</taxon>
        <taxon>Alphaproteobacteria</taxon>
        <taxon>Hyphomicrobiales</taxon>
        <taxon>Blastochloridaceae</taxon>
        <taxon>Blastochloris</taxon>
    </lineage>
</organism>
<feature type="region of interest" description="Disordered" evidence="2">
    <location>
        <begin position="235"/>
        <end position="258"/>
    </location>
</feature>
<reference evidence="5" key="2">
    <citation type="submission" date="2015-11" db="EMBL/GenBank/DDBJ databases">
        <authorList>
            <person name="Zhang Y."/>
            <person name="Guo Z."/>
        </authorList>
    </citation>
    <scope>NUCLEOTIDE SEQUENCE</scope>
    <source>
        <strain evidence="5">1</strain>
    </source>
</reference>
<dbReference type="EMBL" id="AP014854">
    <property type="protein sequence ID" value="BAS00084.1"/>
    <property type="molecule type" value="Genomic_DNA"/>
</dbReference>
<dbReference type="GO" id="GO:0015562">
    <property type="term" value="F:efflux transmembrane transporter activity"/>
    <property type="evidence" value="ECO:0007669"/>
    <property type="project" value="TreeGrafter"/>
</dbReference>
<evidence type="ECO:0000313" key="4">
    <source>
        <dbReference type="EMBL" id="BAS00084.1"/>
    </source>
</evidence>
<keyword evidence="6" id="KW-1185">Reference proteome</keyword>
<evidence type="ECO:0000313" key="6">
    <source>
        <dbReference type="Proteomes" id="UP000065734"/>
    </source>
</evidence>
<dbReference type="NCBIfam" id="TIGR01730">
    <property type="entry name" value="RND_mfp"/>
    <property type="match status" value="1"/>
</dbReference>
<dbReference type="KEGG" id="bvr:BVIR_2230"/>
<dbReference type="PANTHER" id="PTHR30469">
    <property type="entry name" value="MULTIDRUG RESISTANCE PROTEIN MDTA"/>
    <property type="match status" value="1"/>
</dbReference>
<evidence type="ECO:0000256" key="2">
    <source>
        <dbReference type="SAM" id="MobiDB-lite"/>
    </source>
</evidence>
<dbReference type="Gene3D" id="1.10.287.470">
    <property type="entry name" value="Helix hairpin bin"/>
    <property type="match status" value="1"/>
</dbReference>
<feature type="signal peptide" evidence="3">
    <location>
        <begin position="1"/>
        <end position="19"/>
    </location>
</feature>
<dbReference type="EMBL" id="LN907867">
    <property type="protein sequence ID" value="CUU42662.1"/>
    <property type="molecule type" value="Genomic_DNA"/>
</dbReference>
<dbReference type="Gene3D" id="2.40.30.170">
    <property type="match status" value="1"/>
</dbReference>
<comment type="similarity">
    <text evidence="1">Belongs to the membrane fusion protein (MFP) (TC 8.A.1) family.</text>
</comment>
<dbReference type="RefSeq" id="WP_055037673.1">
    <property type="nucleotide sequence ID" value="NZ_AP014854.2"/>
</dbReference>
<dbReference type="STRING" id="1079.BVIR_2230"/>
<dbReference type="Gene3D" id="2.40.50.100">
    <property type="match status" value="1"/>
</dbReference>
<keyword evidence="3" id="KW-0732">Signal</keyword>
<dbReference type="SUPFAM" id="SSF111369">
    <property type="entry name" value="HlyD-like secretion proteins"/>
    <property type="match status" value="1"/>
</dbReference>
<dbReference type="GO" id="GO:1990281">
    <property type="term" value="C:efflux pump complex"/>
    <property type="evidence" value="ECO:0007669"/>
    <property type="project" value="TreeGrafter"/>
</dbReference>